<feature type="compositionally biased region" description="Low complexity" evidence="1">
    <location>
        <begin position="52"/>
        <end position="62"/>
    </location>
</feature>
<feature type="compositionally biased region" description="Basic and acidic residues" evidence="1">
    <location>
        <begin position="103"/>
        <end position="119"/>
    </location>
</feature>
<keyword evidence="3" id="KW-1185">Reference proteome</keyword>
<organism evidence="2 3">
    <name type="scientific">Cirrhinus molitorella</name>
    <name type="common">mud carp</name>
    <dbReference type="NCBI Taxonomy" id="172907"/>
    <lineage>
        <taxon>Eukaryota</taxon>
        <taxon>Metazoa</taxon>
        <taxon>Chordata</taxon>
        <taxon>Craniata</taxon>
        <taxon>Vertebrata</taxon>
        <taxon>Euteleostomi</taxon>
        <taxon>Actinopterygii</taxon>
        <taxon>Neopterygii</taxon>
        <taxon>Teleostei</taxon>
        <taxon>Ostariophysi</taxon>
        <taxon>Cypriniformes</taxon>
        <taxon>Cyprinidae</taxon>
        <taxon>Labeoninae</taxon>
        <taxon>Labeonini</taxon>
        <taxon>Cirrhinus</taxon>
    </lineage>
</organism>
<evidence type="ECO:0000313" key="3">
    <source>
        <dbReference type="Proteomes" id="UP001187343"/>
    </source>
</evidence>
<sequence>MDKVLGQRASKNPPVPNASIPEETSGPSSAVDDREEDEPAPPPGKKNWPIESTMSTTNFTTSSRDKIEPDMTNITQAPCELTEVPEDCPAIGDSCSADGESGTVERIHEQPRSAEPQEIRRRHAVSDSMADSRVVKEPNAQANFSCTAAPPSFLRCLQRLLHGTQRARQLR</sequence>
<evidence type="ECO:0000256" key="1">
    <source>
        <dbReference type="SAM" id="MobiDB-lite"/>
    </source>
</evidence>
<reference evidence="2" key="1">
    <citation type="submission" date="2023-08" db="EMBL/GenBank/DDBJ databases">
        <title>Chromosome-level Genome Assembly of mud carp (Cirrhinus molitorella).</title>
        <authorList>
            <person name="Liu H."/>
        </authorList>
    </citation>
    <scope>NUCLEOTIDE SEQUENCE</scope>
    <source>
        <strain evidence="2">Prfri</strain>
        <tissue evidence="2">Muscle</tissue>
    </source>
</reference>
<accession>A0AA88THR2</accession>
<gene>
    <name evidence="2" type="ORF">Q8A67_018786</name>
</gene>
<comment type="caution">
    <text evidence="2">The sequence shown here is derived from an EMBL/GenBank/DDBJ whole genome shotgun (WGS) entry which is preliminary data.</text>
</comment>
<dbReference type="AlphaFoldDB" id="A0AA88THR2"/>
<proteinExistence type="predicted"/>
<dbReference type="Proteomes" id="UP001187343">
    <property type="component" value="Unassembled WGS sequence"/>
</dbReference>
<protein>
    <submittedName>
        <fullName evidence="2">Uncharacterized protein</fullName>
    </submittedName>
</protein>
<feature type="region of interest" description="Disordered" evidence="1">
    <location>
        <begin position="90"/>
        <end position="131"/>
    </location>
</feature>
<evidence type="ECO:0000313" key="2">
    <source>
        <dbReference type="EMBL" id="KAK2881518.1"/>
    </source>
</evidence>
<name>A0AA88THR2_9TELE</name>
<feature type="region of interest" description="Disordered" evidence="1">
    <location>
        <begin position="1"/>
        <end position="71"/>
    </location>
</feature>
<dbReference type="EMBL" id="JAUYZG010000018">
    <property type="protein sequence ID" value="KAK2881518.1"/>
    <property type="molecule type" value="Genomic_DNA"/>
</dbReference>